<keyword evidence="3" id="KW-1185">Reference proteome</keyword>
<feature type="compositionally biased region" description="Basic residues" evidence="1">
    <location>
        <begin position="56"/>
        <end position="65"/>
    </location>
</feature>
<dbReference type="RefSeq" id="XP_047785171.1">
    <property type="nucleotide sequence ID" value="XM_047926862.1"/>
</dbReference>
<feature type="compositionally biased region" description="Low complexity" evidence="1">
    <location>
        <begin position="80"/>
        <end position="92"/>
    </location>
</feature>
<evidence type="ECO:0000256" key="1">
    <source>
        <dbReference type="SAM" id="MobiDB-lite"/>
    </source>
</evidence>
<protein>
    <recommendedName>
        <fullName evidence="4">BED-type domain-containing protein</fullName>
    </recommendedName>
</protein>
<reference evidence="2 3" key="1">
    <citation type="journal article" date="2021" name="Environ. Microbiol.">
        <title>Gene family expansions and transcriptome signatures uncover fungal adaptations to wood decay.</title>
        <authorList>
            <person name="Hage H."/>
            <person name="Miyauchi S."/>
            <person name="Viragh M."/>
            <person name="Drula E."/>
            <person name="Min B."/>
            <person name="Chaduli D."/>
            <person name="Navarro D."/>
            <person name="Favel A."/>
            <person name="Norest M."/>
            <person name="Lesage-Meessen L."/>
            <person name="Balint B."/>
            <person name="Merenyi Z."/>
            <person name="de Eugenio L."/>
            <person name="Morin E."/>
            <person name="Martinez A.T."/>
            <person name="Baldrian P."/>
            <person name="Stursova M."/>
            <person name="Martinez M.J."/>
            <person name="Novotny C."/>
            <person name="Magnuson J.K."/>
            <person name="Spatafora J.W."/>
            <person name="Maurice S."/>
            <person name="Pangilinan J."/>
            <person name="Andreopoulos W."/>
            <person name="LaButti K."/>
            <person name="Hundley H."/>
            <person name="Na H."/>
            <person name="Kuo A."/>
            <person name="Barry K."/>
            <person name="Lipzen A."/>
            <person name="Henrissat B."/>
            <person name="Riley R."/>
            <person name="Ahrendt S."/>
            <person name="Nagy L.G."/>
            <person name="Grigoriev I.V."/>
            <person name="Martin F."/>
            <person name="Rosso M.N."/>
        </authorList>
    </citation>
    <scope>NUCLEOTIDE SEQUENCE [LARGE SCALE GENOMIC DNA]</scope>
    <source>
        <strain evidence="2 3">CIRM-BRFM 1785</strain>
    </source>
</reference>
<feature type="region of interest" description="Disordered" evidence="1">
    <location>
        <begin position="80"/>
        <end position="101"/>
    </location>
</feature>
<dbReference type="Proteomes" id="UP000814176">
    <property type="component" value="Unassembled WGS sequence"/>
</dbReference>
<organism evidence="2 3">
    <name type="scientific">Rhodofomes roseus</name>
    <dbReference type="NCBI Taxonomy" id="34475"/>
    <lineage>
        <taxon>Eukaryota</taxon>
        <taxon>Fungi</taxon>
        <taxon>Dikarya</taxon>
        <taxon>Basidiomycota</taxon>
        <taxon>Agaricomycotina</taxon>
        <taxon>Agaricomycetes</taxon>
        <taxon>Polyporales</taxon>
        <taxon>Rhodofomes</taxon>
    </lineage>
</organism>
<proteinExistence type="predicted"/>
<evidence type="ECO:0008006" key="4">
    <source>
        <dbReference type="Google" id="ProtNLM"/>
    </source>
</evidence>
<feature type="region of interest" description="Disordered" evidence="1">
    <location>
        <begin position="1"/>
        <end position="68"/>
    </location>
</feature>
<sequence>MAPTAPGVQPAGYTLPVTPPPRHGGTAVTIVLTPTRTQGRSKRKKDASEGDGNGHSRAKKRPRQRAARDEIEMSLSTAVFGVGPAGPATAPASPSPEPPVGPLGSLVRQAAGNRKHAAATDVWYFVDALSTVTPGSVPVNTERLSTRPHDAAFLRCYLCSLVNKVHTWQNSSGQTGAIREHLKKSHIKEWSEVVKAKKLKGWEELAGMAGPAPVRRHHEPYTQEGLQRRMVRWMVVDDQSLYVADNPEFRELLTYVGGPNFDKSDIPHRTKVRDLITELYNLTISDMKIEFKARFLLLLSVKTTNQPEIH</sequence>
<comment type="caution">
    <text evidence="2">The sequence shown here is derived from an EMBL/GenBank/DDBJ whole genome shotgun (WGS) entry which is preliminary data.</text>
</comment>
<accession>A0ABQ8KYN7</accession>
<dbReference type="EMBL" id="JADCUA010000001">
    <property type="protein sequence ID" value="KAH9844361.1"/>
    <property type="molecule type" value="Genomic_DNA"/>
</dbReference>
<dbReference type="GeneID" id="72007594"/>
<gene>
    <name evidence="2" type="ORF">C8Q71DRAFT_852853</name>
</gene>
<evidence type="ECO:0000313" key="3">
    <source>
        <dbReference type="Proteomes" id="UP000814176"/>
    </source>
</evidence>
<name>A0ABQ8KYN7_9APHY</name>
<evidence type="ECO:0000313" key="2">
    <source>
        <dbReference type="EMBL" id="KAH9844361.1"/>
    </source>
</evidence>